<name>A0A4U0UA08_9PEZI</name>
<sequence>MAGVLVDVEVANVDGVEVEVTDANVEVMTEVVAVVLVDGTQVPPTSIEDASHRIVETTGKTDVTGARIDVTPRSPPVEVEGTQVPPTSTEDAPQRIVETTGKIDVTGARIDVMPSRPPVEVEGTQVPPTSTEDAPQRIVETT</sequence>
<gene>
    <name evidence="2" type="ORF">B0A54_14957</name>
</gene>
<protein>
    <submittedName>
        <fullName evidence="2">Uncharacterized protein</fullName>
    </submittedName>
</protein>
<dbReference type="Proteomes" id="UP000310066">
    <property type="component" value="Unassembled WGS sequence"/>
</dbReference>
<dbReference type="STRING" id="329885.A0A4U0UA08"/>
<feature type="region of interest" description="Disordered" evidence="1">
    <location>
        <begin position="113"/>
        <end position="142"/>
    </location>
</feature>
<reference evidence="2 3" key="1">
    <citation type="submission" date="2017-03" db="EMBL/GenBank/DDBJ databases">
        <title>Genomes of endolithic fungi from Antarctica.</title>
        <authorList>
            <person name="Coleine C."/>
            <person name="Masonjones S."/>
            <person name="Stajich J.E."/>
        </authorList>
    </citation>
    <scope>NUCLEOTIDE SEQUENCE [LARGE SCALE GENOMIC DNA]</scope>
    <source>
        <strain evidence="2 3">CCFEE 5311</strain>
    </source>
</reference>
<evidence type="ECO:0000313" key="3">
    <source>
        <dbReference type="Proteomes" id="UP000310066"/>
    </source>
</evidence>
<organism evidence="2 3">
    <name type="scientific">Friedmanniomyces endolithicus</name>
    <dbReference type="NCBI Taxonomy" id="329885"/>
    <lineage>
        <taxon>Eukaryota</taxon>
        <taxon>Fungi</taxon>
        <taxon>Dikarya</taxon>
        <taxon>Ascomycota</taxon>
        <taxon>Pezizomycotina</taxon>
        <taxon>Dothideomycetes</taxon>
        <taxon>Dothideomycetidae</taxon>
        <taxon>Mycosphaerellales</taxon>
        <taxon>Teratosphaeriaceae</taxon>
        <taxon>Friedmanniomyces</taxon>
    </lineage>
</organism>
<feature type="compositionally biased region" description="Polar residues" evidence="1">
    <location>
        <begin position="126"/>
        <end position="142"/>
    </location>
</feature>
<dbReference type="AlphaFoldDB" id="A0A4U0UA08"/>
<proteinExistence type="predicted"/>
<dbReference type="EMBL" id="NAJP01000092">
    <property type="protein sequence ID" value="TKA32193.1"/>
    <property type="molecule type" value="Genomic_DNA"/>
</dbReference>
<accession>A0A4U0UA08</accession>
<evidence type="ECO:0000256" key="1">
    <source>
        <dbReference type="SAM" id="MobiDB-lite"/>
    </source>
</evidence>
<feature type="region of interest" description="Disordered" evidence="1">
    <location>
        <begin position="66"/>
        <end position="91"/>
    </location>
</feature>
<comment type="caution">
    <text evidence="2">The sequence shown here is derived from an EMBL/GenBank/DDBJ whole genome shotgun (WGS) entry which is preliminary data.</text>
</comment>
<evidence type="ECO:0000313" key="2">
    <source>
        <dbReference type="EMBL" id="TKA32193.1"/>
    </source>
</evidence>
<feature type="non-terminal residue" evidence="2">
    <location>
        <position position="142"/>
    </location>
</feature>